<protein>
    <submittedName>
        <fullName evidence="3">Uncharacterized protein</fullName>
    </submittedName>
</protein>
<dbReference type="GeneID" id="5544484"/>
<keyword evidence="2" id="KW-1133">Transmembrane helix</keyword>
<dbReference type="HOGENOM" id="CLU_657563_0_0_1"/>
<dbReference type="KEGG" id="vpo:Kpol_1059p32"/>
<accession>A7TN36</accession>
<feature type="compositionally biased region" description="Acidic residues" evidence="1">
    <location>
        <begin position="362"/>
        <end position="380"/>
    </location>
</feature>
<dbReference type="OrthoDB" id="4070717at2759"/>
<evidence type="ECO:0000256" key="2">
    <source>
        <dbReference type="SAM" id="Phobius"/>
    </source>
</evidence>
<sequence>MFRQIIDSTILGLFITKAYASDYFVTLSTNDTNLALESGALDANSLVVHIDKTSMTPEILEQLASVPNIVFADLPGLPQFVNLKEYATGESEVDKLIRDIIKQEQIDLSKIKEDERYLEIENIVSEILADSAENYSDEFAYVYGKYKNDTDNCEDERISFAGEHLSKVPETTVSNLDVSTTTVAVKSVSPVTSVPKVEHITGSKSEEIVPVTNNDLSQVATSVSSLGVISSLETVLGDVSTSELKPLTETSSLNVLETDLITATSLQPLQTTVVKEDAPVATSVILTSVVNEEVPSVTTSTTIVPIEQDISSISEIVKSFDKSQTLKDVISTKVSEPVEKHIPTPELPKPIRNGTSNCTDGGYDDDNYNDDDDDDYDDNDNNEKEGCDGGYDNSSNYFMVPSTMFIGFLVTLLLFLHP</sequence>
<evidence type="ECO:0000313" key="4">
    <source>
        <dbReference type="Proteomes" id="UP000000267"/>
    </source>
</evidence>
<evidence type="ECO:0000313" key="3">
    <source>
        <dbReference type="EMBL" id="EDO16342.1"/>
    </source>
</evidence>
<dbReference type="EMBL" id="DS480427">
    <property type="protein sequence ID" value="EDO16342.1"/>
    <property type="molecule type" value="Genomic_DNA"/>
</dbReference>
<reference evidence="3 4" key="1">
    <citation type="journal article" date="2007" name="Proc. Natl. Acad. Sci. U.S.A.">
        <title>Independent sorting-out of thousands of duplicated gene pairs in two yeast species descended from a whole-genome duplication.</title>
        <authorList>
            <person name="Scannell D.R."/>
            <person name="Frank A.C."/>
            <person name="Conant G.C."/>
            <person name="Byrne K.P."/>
            <person name="Woolfit M."/>
            <person name="Wolfe K.H."/>
        </authorList>
    </citation>
    <scope>NUCLEOTIDE SEQUENCE [LARGE SCALE GENOMIC DNA]</scope>
    <source>
        <strain evidence="4">ATCC 22028 / DSM 70294 / BCRC 21397 / CBS 2163 / NBRC 10782 / NRRL Y-8283 / UCD 57-17</strain>
    </source>
</reference>
<name>A7TN36_VANPO</name>
<feature type="region of interest" description="Disordered" evidence="1">
    <location>
        <begin position="340"/>
        <end position="392"/>
    </location>
</feature>
<dbReference type="AlphaFoldDB" id="A7TN36"/>
<keyword evidence="4" id="KW-1185">Reference proteome</keyword>
<dbReference type="Proteomes" id="UP000000267">
    <property type="component" value="Unassembled WGS sequence"/>
</dbReference>
<keyword evidence="2" id="KW-0472">Membrane</keyword>
<feature type="transmembrane region" description="Helical" evidence="2">
    <location>
        <begin position="397"/>
        <end position="416"/>
    </location>
</feature>
<evidence type="ECO:0000256" key="1">
    <source>
        <dbReference type="SAM" id="MobiDB-lite"/>
    </source>
</evidence>
<dbReference type="eggNOG" id="ENOG502SC0R">
    <property type="taxonomic scope" value="Eukaryota"/>
</dbReference>
<organism evidence="4">
    <name type="scientific">Vanderwaltozyma polyspora (strain ATCC 22028 / DSM 70294 / BCRC 21397 / CBS 2163 / NBRC 10782 / NRRL Y-8283 / UCD 57-17)</name>
    <name type="common">Kluyveromyces polysporus</name>
    <dbReference type="NCBI Taxonomy" id="436907"/>
    <lineage>
        <taxon>Eukaryota</taxon>
        <taxon>Fungi</taxon>
        <taxon>Dikarya</taxon>
        <taxon>Ascomycota</taxon>
        <taxon>Saccharomycotina</taxon>
        <taxon>Saccharomycetes</taxon>
        <taxon>Saccharomycetales</taxon>
        <taxon>Saccharomycetaceae</taxon>
        <taxon>Vanderwaltozyma</taxon>
    </lineage>
</organism>
<gene>
    <name evidence="3" type="ORF">Kpol_1059p32</name>
</gene>
<dbReference type="RefSeq" id="XP_001644200.1">
    <property type="nucleotide sequence ID" value="XM_001644150.1"/>
</dbReference>
<dbReference type="InParanoid" id="A7TN36"/>
<keyword evidence="2" id="KW-0812">Transmembrane</keyword>
<dbReference type="OMA" id="CEDERIS"/>
<dbReference type="FunCoup" id="A7TN36">
    <property type="interactions" value="23"/>
</dbReference>
<proteinExistence type="predicted"/>